<dbReference type="Pfam" id="PF08240">
    <property type="entry name" value="ADH_N"/>
    <property type="match status" value="1"/>
</dbReference>
<dbReference type="InterPro" id="IPR051603">
    <property type="entry name" value="Zinc-ADH_QOR/CCCR"/>
</dbReference>
<keyword evidence="2" id="KW-0479">Metal-binding</keyword>
<evidence type="ECO:0000256" key="2">
    <source>
        <dbReference type="RuleBase" id="RU364000"/>
    </source>
</evidence>
<dbReference type="SUPFAM" id="SSF51735">
    <property type="entry name" value="NAD(P)-binding Rossmann-fold domains"/>
    <property type="match status" value="1"/>
</dbReference>
<evidence type="ECO:0000259" key="3">
    <source>
        <dbReference type="SMART" id="SM00829"/>
    </source>
</evidence>
<dbReference type="Proteomes" id="UP000240509">
    <property type="component" value="Unassembled WGS sequence"/>
</dbReference>
<dbReference type="InterPro" id="IPR011032">
    <property type="entry name" value="GroES-like_sf"/>
</dbReference>
<dbReference type="EMBL" id="PZJJ01000003">
    <property type="protein sequence ID" value="PTL40078.1"/>
    <property type="molecule type" value="Genomic_DNA"/>
</dbReference>
<proteinExistence type="inferred from homology"/>
<dbReference type="InterPro" id="IPR036291">
    <property type="entry name" value="NAD(P)-bd_dom_sf"/>
</dbReference>
<dbReference type="OrthoDB" id="9792162at2"/>
<keyword evidence="1" id="KW-0521">NADP</keyword>
<dbReference type="NCBIfam" id="TIGR02817">
    <property type="entry name" value="adh_fam_1"/>
    <property type="match status" value="1"/>
</dbReference>
<dbReference type="InterPro" id="IPR020843">
    <property type="entry name" value="ER"/>
</dbReference>
<name>A0A2T4U9K2_9BACI</name>
<evidence type="ECO:0000256" key="1">
    <source>
        <dbReference type="ARBA" id="ARBA00022857"/>
    </source>
</evidence>
<dbReference type="Gene3D" id="3.40.50.720">
    <property type="entry name" value="NAD(P)-binding Rossmann-like Domain"/>
    <property type="match status" value="1"/>
</dbReference>
<protein>
    <recommendedName>
        <fullName evidence="2">Zinc-type alcohol dehydrogenase-like protein</fullName>
    </recommendedName>
</protein>
<feature type="domain" description="Enoyl reductase (ER)" evidence="3">
    <location>
        <begin position="16"/>
        <end position="335"/>
    </location>
</feature>
<gene>
    <name evidence="4" type="ORF">C6Y45_03150</name>
</gene>
<dbReference type="Pfam" id="PF13602">
    <property type="entry name" value="ADH_zinc_N_2"/>
    <property type="match status" value="1"/>
</dbReference>
<dbReference type="SUPFAM" id="SSF50129">
    <property type="entry name" value="GroES-like"/>
    <property type="match status" value="1"/>
</dbReference>
<dbReference type="GO" id="GO:0016491">
    <property type="term" value="F:oxidoreductase activity"/>
    <property type="evidence" value="ECO:0007669"/>
    <property type="project" value="UniProtKB-KW"/>
</dbReference>
<dbReference type="PANTHER" id="PTHR44154">
    <property type="entry name" value="QUINONE OXIDOREDUCTASE"/>
    <property type="match status" value="1"/>
</dbReference>
<keyword evidence="2" id="KW-0560">Oxidoreductase</keyword>
<dbReference type="CDD" id="cd08252">
    <property type="entry name" value="AL_MDR"/>
    <property type="match status" value="1"/>
</dbReference>
<comment type="caution">
    <text evidence="4">The sequence shown here is derived from an EMBL/GenBank/DDBJ whole genome shotgun (WGS) entry which is preliminary data.</text>
</comment>
<dbReference type="InterPro" id="IPR013154">
    <property type="entry name" value="ADH-like_N"/>
</dbReference>
<reference evidence="4 5" key="1">
    <citation type="submission" date="2018-03" db="EMBL/GenBank/DDBJ databases">
        <title>Alkalicoccus saliphilus sp. nov., isolated from a mineral pool.</title>
        <authorList>
            <person name="Zhao B."/>
        </authorList>
    </citation>
    <scope>NUCLEOTIDE SEQUENCE [LARGE SCALE GENOMIC DNA]</scope>
    <source>
        <strain evidence="4 5">6AG</strain>
    </source>
</reference>
<dbReference type="Gene3D" id="3.90.180.10">
    <property type="entry name" value="Medium-chain alcohol dehydrogenases, catalytic domain"/>
    <property type="match status" value="1"/>
</dbReference>
<evidence type="ECO:0000313" key="5">
    <source>
        <dbReference type="Proteomes" id="UP000240509"/>
    </source>
</evidence>
<evidence type="ECO:0000313" key="4">
    <source>
        <dbReference type="EMBL" id="PTL40078.1"/>
    </source>
</evidence>
<keyword evidence="2" id="KW-0862">Zinc</keyword>
<dbReference type="InterPro" id="IPR014182">
    <property type="entry name" value="ADH_Zn_typ-1"/>
</dbReference>
<organism evidence="4 5">
    <name type="scientific">Alkalicoccus saliphilus</name>
    <dbReference type="NCBI Taxonomy" id="200989"/>
    <lineage>
        <taxon>Bacteria</taxon>
        <taxon>Bacillati</taxon>
        <taxon>Bacillota</taxon>
        <taxon>Bacilli</taxon>
        <taxon>Bacillales</taxon>
        <taxon>Bacillaceae</taxon>
        <taxon>Alkalicoccus</taxon>
    </lineage>
</organism>
<dbReference type="GO" id="GO:0008270">
    <property type="term" value="F:zinc ion binding"/>
    <property type="evidence" value="ECO:0007669"/>
    <property type="project" value="InterPro"/>
</dbReference>
<dbReference type="SMART" id="SM00829">
    <property type="entry name" value="PKS_ER"/>
    <property type="match status" value="1"/>
</dbReference>
<dbReference type="PANTHER" id="PTHR44154:SF1">
    <property type="entry name" value="QUINONE OXIDOREDUCTASE"/>
    <property type="match status" value="1"/>
</dbReference>
<accession>A0A2T4U9K2</accession>
<comment type="similarity">
    <text evidence="2">Belongs to the zinc-containing alcohol dehydrogenase family. Quinone oxidoreductase subfamily.</text>
</comment>
<keyword evidence="5" id="KW-1185">Reference proteome</keyword>
<dbReference type="AlphaFoldDB" id="A0A2T4U9K2"/>
<sequence length="340" mass="38025">MKAVGLYEYLPADNPKSLQDVEVDKPSAAGRDLLVEIKAVSVNPVDTKVRAPKEGQEDEPKILGWDASGIVRETGSEVTMFQPGDEVYYAGAVNRPGSNSEYHLVDERIVGRKPSALSFSEAAAVPLTTITAWEALFERMNIPRDKEENKDRSILMIGAAGGVGSIAVQLAAEAGLTVIGTASRKETEEWTRSHGADYVINHYENFREQLEKHGFQDVDYIFCMNATETHWESMSDVIKPQGKICTIVEAKENLNMNLIKNKSVSFLWEFMFTRPVYETEDMIRQHELLQEASQMFDDGTLKTTVTKKLSGLHGENMRKAHQILEEGRMIGKLVVEVQTQ</sequence>